<dbReference type="Gene3D" id="3.40.50.1860">
    <property type="match status" value="2"/>
</dbReference>
<evidence type="ECO:0000256" key="3">
    <source>
        <dbReference type="ARBA" id="ARBA00022960"/>
    </source>
</evidence>
<sequence>MIHPQFDPMKPTSQAPIGIFDSGVGGLSVFRHLARLMPNERYVYYADTQNVPYGNKSGDEILFLTLQAVDWLCKQGCKLIVIACNSASAHSLTALRARCSVPIVGLVPAVKPACEITTSGQIAVLATQATLQGRLLQQVIDEIATPKGVTVHKHFEPMLVPWVESGMPIDHHVADLLIKQTAAWHEAGIDVIVLGCTHYPFFKEFLQAWIDDSHLSMALLDSGTAIAERVRSLLEYFGLSADSSERDAVLYFYASSLADHVVTTAKRLSGTRMVFVDSDFLPLDDESSCA</sequence>
<dbReference type="EC" id="5.1.1.3" evidence="2 7"/>
<comment type="pathway">
    <text evidence="7">Cell wall biogenesis; peptidoglycan biosynthesis.</text>
</comment>
<dbReference type="NCBIfam" id="TIGR00067">
    <property type="entry name" value="glut_race"/>
    <property type="match status" value="1"/>
</dbReference>
<comment type="catalytic activity">
    <reaction evidence="1 7">
        <text>L-glutamate = D-glutamate</text>
        <dbReference type="Rhea" id="RHEA:12813"/>
        <dbReference type="ChEBI" id="CHEBI:29985"/>
        <dbReference type="ChEBI" id="CHEBI:29986"/>
        <dbReference type="EC" id="5.1.1.3"/>
    </reaction>
</comment>
<dbReference type="GO" id="GO:0071555">
    <property type="term" value="P:cell wall organization"/>
    <property type="evidence" value="ECO:0007669"/>
    <property type="project" value="UniProtKB-KW"/>
</dbReference>
<keyword evidence="6 7" id="KW-0961">Cell wall biogenesis/degradation</keyword>
<dbReference type="PANTHER" id="PTHR21198">
    <property type="entry name" value="GLUTAMATE RACEMASE"/>
    <property type="match status" value="1"/>
</dbReference>
<name>A0A1T0CR50_9GAMM</name>
<evidence type="ECO:0000256" key="7">
    <source>
        <dbReference type="HAMAP-Rule" id="MF_00258"/>
    </source>
</evidence>
<dbReference type="HAMAP" id="MF_00258">
    <property type="entry name" value="Glu_racemase"/>
    <property type="match status" value="1"/>
</dbReference>
<feature type="binding site" evidence="7">
    <location>
        <begin position="53"/>
        <end position="54"/>
    </location>
    <ligand>
        <name>substrate</name>
    </ligand>
</feature>
<comment type="function">
    <text evidence="7">Provides the (R)-glutamate required for cell wall biosynthesis.</text>
</comment>
<evidence type="ECO:0000256" key="2">
    <source>
        <dbReference type="ARBA" id="ARBA00013090"/>
    </source>
</evidence>
<protein>
    <recommendedName>
        <fullName evidence="2 7">Glutamate racemase</fullName>
        <ecNumber evidence="2 7">5.1.1.3</ecNumber>
    </recommendedName>
</protein>
<organism evidence="8 9">
    <name type="scientific">Moraxella porci DSM 25326</name>
    <dbReference type="NCBI Taxonomy" id="573983"/>
    <lineage>
        <taxon>Bacteria</taxon>
        <taxon>Pseudomonadati</taxon>
        <taxon>Pseudomonadota</taxon>
        <taxon>Gammaproteobacteria</taxon>
        <taxon>Moraxellales</taxon>
        <taxon>Moraxellaceae</taxon>
        <taxon>Moraxella</taxon>
    </lineage>
</organism>
<dbReference type="InterPro" id="IPR015942">
    <property type="entry name" value="Asp/Glu/hydantoin_racemase"/>
</dbReference>
<comment type="similarity">
    <text evidence="7">Belongs to the aspartate/glutamate racemases family.</text>
</comment>
<dbReference type="PROSITE" id="PS00923">
    <property type="entry name" value="ASP_GLU_RACEMASE_1"/>
    <property type="match status" value="1"/>
</dbReference>
<keyword evidence="5 7" id="KW-0413">Isomerase</keyword>
<evidence type="ECO:0000256" key="1">
    <source>
        <dbReference type="ARBA" id="ARBA00001602"/>
    </source>
</evidence>
<evidence type="ECO:0000313" key="9">
    <source>
        <dbReference type="Proteomes" id="UP000190683"/>
    </source>
</evidence>
<dbReference type="SUPFAM" id="SSF53681">
    <property type="entry name" value="Aspartate/glutamate racemase"/>
    <property type="match status" value="2"/>
</dbReference>
<dbReference type="InterPro" id="IPR001920">
    <property type="entry name" value="Asp/Glu_race"/>
</dbReference>
<dbReference type="PANTHER" id="PTHR21198:SF2">
    <property type="entry name" value="GLUTAMATE RACEMASE"/>
    <property type="match status" value="1"/>
</dbReference>
<accession>A0A1T0CR50</accession>
<gene>
    <name evidence="7" type="primary">murI</name>
    <name evidence="8" type="ORF">B0681_06535</name>
</gene>
<feature type="binding site" evidence="7">
    <location>
        <begin position="197"/>
        <end position="198"/>
    </location>
    <ligand>
        <name>substrate</name>
    </ligand>
</feature>
<evidence type="ECO:0000256" key="5">
    <source>
        <dbReference type="ARBA" id="ARBA00023235"/>
    </source>
</evidence>
<keyword evidence="3 7" id="KW-0133">Cell shape</keyword>
<keyword evidence="4 7" id="KW-0573">Peptidoglycan synthesis</keyword>
<dbReference type="InterPro" id="IPR018187">
    <property type="entry name" value="Asp/Glu_racemase_AS_1"/>
</dbReference>
<dbReference type="UniPathway" id="UPA00219"/>
<proteinExistence type="inferred from homology"/>
<evidence type="ECO:0000256" key="6">
    <source>
        <dbReference type="ARBA" id="ARBA00023316"/>
    </source>
</evidence>
<feature type="active site" description="Proton donor/acceptor" evidence="7">
    <location>
        <position position="196"/>
    </location>
</feature>
<dbReference type="EMBL" id="MUYV01000007">
    <property type="protein sequence ID" value="OOS24822.1"/>
    <property type="molecule type" value="Genomic_DNA"/>
</dbReference>
<dbReference type="Proteomes" id="UP000190683">
    <property type="component" value="Unassembled WGS sequence"/>
</dbReference>
<dbReference type="GO" id="GO:0008360">
    <property type="term" value="P:regulation of cell shape"/>
    <property type="evidence" value="ECO:0007669"/>
    <property type="project" value="UniProtKB-KW"/>
</dbReference>
<dbReference type="GO" id="GO:0008881">
    <property type="term" value="F:glutamate racemase activity"/>
    <property type="evidence" value="ECO:0007669"/>
    <property type="project" value="UniProtKB-UniRule"/>
</dbReference>
<dbReference type="GO" id="GO:0009252">
    <property type="term" value="P:peptidoglycan biosynthetic process"/>
    <property type="evidence" value="ECO:0007669"/>
    <property type="project" value="UniProtKB-UniRule"/>
</dbReference>
<reference evidence="8 9" key="1">
    <citation type="submission" date="2017-02" db="EMBL/GenBank/DDBJ databases">
        <title>Draft genome sequence of Moraxella porci CCUG 54912T type strain.</title>
        <authorList>
            <person name="Salva-Serra F."/>
            <person name="Engstrom-Jakobsson H."/>
            <person name="Thorell K."/>
            <person name="Jaen-Luchoro D."/>
            <person name="Gonzales-Siles L."/>
            <person name="Karlsson R."/>
            <person name="Yazdan S."/>
            <person name="Boulund F."/>
            <person name="Johnning A."/>
            <person name="Engstrand L."/>
            <person name="Kristiansson E."/>
            <person name="Moore E."/>
        </authorList>
    </citation>
    <scope>NUCLEOTIDE SEQUENCE [LARGE SCALE GENOMIC DNA]</scope>
    <source>
        <strain evidence="8 9">CCUG 54912</strain>
    </source>
</reference>
<feature type="binding site" evidence="7">
    <location>
        <begin position="21"/>
        <end position="22"/>
    </location>
    <ligand>
        <name>substrate</name>
    </ligand>
</feature>
<evidence type="ECO:0000313" key="8">
    <source>
        <dbReference type="EMBL" id="OOS24822.1"/>
    </source>
</evidence>
<comment type="caution">
    <text evidence="8">The sequence shown here is derived from an EMBL/GenBank/DDBJ whole genome shotgun (WGS) entry which is preliminary data.</text>
</comment>
<evidence type="ECO:0000256" key="4">
    <source>
        <dbReference type="ARBA" id="ARBA00022984"/>
    </source>
</evidence>
<feature type="active site" description="Proton donor/acceptor" evidence="7">
    <location>
        <position position="84"/>
    </location>
</feature>
<keyword evidence="9" id="KW-1185">Reference proteome</keyword>
<dbReference type="AlphaFoldDB" id="A0A1T0CR50"/>
<dbReference type="InterPro" id="IPR004391">
    <property type="entry name" value="Glu_race"/>
</dbReference>
<dbReference type="Pfam" id="PF01177">
    <property type="entry name" value="Asp_Glu_race"/>
    <property type="match status" value="1"/>
</dbReference>
<dbReference type="STRING" id="573983.B0681_06535"/>
<feature type="binding site" evidence="7">
    <location>
        <begin position="85"/>
        <end position="86"/>
    </location>
    <ligand>
        <name>substrate</name>
    </ligand>
</feature>